<evidence type="ECO:0000313" key="10">
    <source>
        <dbReference type="Proteomes" id="UP000779508"/>
    </source>
</evidence>
<feature type="transmembrane region" description="Helical" evidence="7">
    <location>
        <begin position="716"/>
        <end position="737"/>
    </location>
</feature>
<feature type="transmembrane region" description="Helical" evidence="7">
    <location>
        <begin position="772"/>
        <end position="795"/>
    </location>
</feature>
<keyword evidence="5 7" id="KW-0472">Membrane</keyword>
<feature type="transmembrane region" description="Helical" evidence="7">
    <location>
        <begin position="815"/>
        <end position="836"/>
    </location>
</feature>
<reference evidence="9 10" key="1">
    <citation type="submission" date="2021-06" db="EMBL/GenBank/DDBJ databases">
        <authorList>
            <person name="Sun Q."/>
            <person name="Li D."/>
        </authorList>
    </citation>
    <scope>NUCLEOTIDE SEQUENCE [LARGE SCALE GENOMIC DNA]</scope>
    <source>
        <strain evidence="9 10">MSJ-5</strain>
    </source>
</reference>
<dbReference type="PANTHER" id="PTHR30572">
    <property type="entry name" value="MEMBRANE COMPONENT OF TRANSPORTER-RELATED"/>
    <property type="match status" value="1"/>
</dbReference>
<evidence type="ECO:0000256" key="7">
    <source>
        <dbReference type="SAM" id="Phobius"/>
    </source>
</evidence>
<dbReference type="Pfam" id="PF02687">
    <property type="entry name" value="FtsX"/>
    <property type="match status" value="2"/>
</dbReference>
<keyword evidence="10" id="KW-1185">Reference proteome</keyword>
<evidence type="ECO:0000256" key="3">
    <source>
        <dbReference type="ARBA" id="ARBA00022692"/>
    </source>
</evidence>
<evidence type="ECO:0000256" key="5">
    <source>
        <dbReference type="ARBA" id="ARBA00023136"/>
    </source>
</evidence>
<comment type="subcellular location">
    <subcellularLocation>
        <location evidence="1">Cell membrane</location>
        <topology evidence="1">Multi-pass membrane protein</topology>
    </subcellularLocation>
</comment>
<comment type="similarity">
    <text evidence="6">Belongs to the ABC-4 integral membrane protein family.</text>
</comment>
<dbReference type="InterPro" id="IPR003838">
    <property type="entry name" value="ABC3_permease_C"/>
</dbReference>
<evidence type="ECO:0000256" key="4">
    <source>
        <dbReference type="ARBA" id="ARBA00022989"/>
    </source>
</evidence>
<protein>
    <submittedName>
        <fullName evidence="9">ABC transporter permease</fullName>
    </submittedName>
</protein>
<keyword evidence="4 7" id="KW-1133">Transmembrane helix</keyword>
<feature type="transmembrane region" description="Helical" evidence="7">
    <location>
        <begin position="449"/>
        <end position="472"/>
    </location>
</feature>
<dbReference type="PANTHER" id="PTHR30572:SF4">
    <property type="entry name" value="ABC TRANSPORTER PERMEASE YTRF"/>
    <property type="match status" value="1"/>
</dbReference>
<evidence type="ECO:0000256" key="6">
    <source>
        <dbReference type="ARBA" id="ARBA00038076"/>
    </source>
</evidence>
<organism evidence="9 10">
    <name type="scientific">Alkaliphilus flagellatus</name>
    <dbReference type="NCBI Taxonomy" id="2841507"/>
    <lineage>
        <taxon>Bacteria</taxon>
        <taxon>Bacillati</taxon>
        <taxon>Bacillota</taxon>
        <taxon>Clostridia</taxon>
        <taxon>Peptostreptococcales</taxon>
        <taxon>Natronincolaceae</taxon>
        <taxon>Alkaliphilus</taxon>
    </lineage>
</organism>
<evidence type="ECO:0000313" key="9">
    <source>
        <dbReference type="EMBL" id="MBU5675099.1"/>
    </source>
</evidence>
<dbReference type="RefSeq" id="WP_216414602.1">
    <property type="nucleotide sequence ID" value="NZ_JAHLQK010000001.1"/>
</dbReference>
<feature type="domain" description="ABC3 transporter permease C-terminal" evidence="8">
    <location>
        <begin position="285"/>
        <end position="395"/>
    </location>
</feature>
<dbReference type="Proteomes" id="UP000779508">
    <property type="component" value="Unassembled WGS sequence"/>
</dbReference>
<name>A0ABS6FY04_9FIRM</name>
<comment type="caution">
    <text evidence="9">The sequence shown here is derived from an EMBL/GenBank/DDBJ whole genome shotgun (WGS) entry which is preliminary data.</text>
</comment>
<accession>A0ABS6FY04</accession>
<feature type="domain" description="ABC3 transporter permease C-terminal" evidence="8">
    <location>
        <begin position="723"/>
        <end position="840"/>
    </location>
</feature>
<feature type="transmembrane region" description="Helical" evidence="7">
    <location>
        <begin position="278"/>
        <end position="302"/>
    </location>
</feature>
<evidence type="ECO:0000256" key="2">
    <source>
        <dbReference type="ARBA" id="ARBA00022475"/>
    </source>
</evidence>
<dbReference type="InterPro" id="IPR050250">
    <property type="entry name" value="Macrolide_Exporter_MacB"/>
</dbReference>
<feature type="transmembrane region" description="Helical" evidence="7">
    <location>
        <begin position="377"/>
        <end position="395"/>
    </location>
</feature>
<feature type="transmembrane region" description="Helical" evidence="7">
    <location>
        <begin position="334"/>
        <end position="357"/>
    </location>
</feature>
<keyword evidence="2" id="KW-1003">Cell membrane</keyword>
<evidence type="ECO:0000259" key="8">
    <source>
        <dbReference type="Pfam" id="PF02687"/>
    </source>
</evidence>
<sequence>MIQVQNKKVINRIAFKSFRASKTRNLMAIIAIALTTILFTSLFTIGIGMIESFQNQAMRQAGGDGHAVLKYITDEQYNNMKDHPLIKEISYNKIIADSVDNIEFLKRHVEMYYMDETAMKLGFCEPTTGNAPMKENEIITDTKTLDLLGVPHEVGAKVPLTYTMKGKQIQKDFVLSGFWESDPIFNVGFAIISREFMDLHANQLVHTYRTDYNMTGVINSYIMFKNSSNLEGKLFKVITDSGYTVPAEGEKSEPLPTDIDCNVNWAYLSSNFSSSDPVTVVAVLMLLVLIIFTGYLIIYNIFQISVIKDIKLYGLLKTIGTTSKQIKRIISRQAIILSIIGIPIGLCIGFLIGRALLPMIMGISNYSGPRADVSFNPIIFIGASIFALVTVFISTRKPGKIAGRVSPVEAVRYSGGSEQIRKKMKHSTDGGKLWRMALSNLGRNKKRTIIAIISMTLSLVLLNSVFTISSGFDMDKFVSKFVDTDFLIGHANYFNMNHFRFPEDELSESFISAVEDQEGFEVGGRIYYNIYVGDCSVYRENPDEPSYLGYPVNKAINGQPMLDLYGMEDFPLSRLDIVEGQLDIEKLKSGKYIIEGVHEGDHGNILWDTSHYQIGDTVEITVDGKKHEYEVMAKTRIKQYTISNRSFDEFAMYLPTEEYLKIVTEPVVMTYAFNVSDDKEANMESFIKGYTEQVEPLMDYESKQVYVNNFNDFQNMLITVGGILSFIIGLIGILNFINSMFTSILARRQEFAMLQSIGMTGKQLNRMLCFEGLYYAAYTIIFSFTLGTVFSVGIIEGIVGQLWFFSYQFVIMPLLITYPILITLSLIVPYVAYHGISKQSIVERLREIE</sequence>
<gene>
    <name evidence="9" type="ORF">KQI88_01545</name>
</gene>
<dbReference type="EMBL" id="JAHLQK010000001">
    <property type="protein sequence ID" value="MBU5675099.1"/>
    <property type="molecule type" value="Genomic_DNA"/>
</dbReference>
<proteinExistence type="inferred from homology"/>
<keyword evidence="3 7" id="KW-0812">Transmembrane</keyword>
<evidence type="ECO:0000256" key="1">
    <source>
        <dbReference type="ARBA" id="ARBA00004651"/>
    </source>
</evidence>
<feature type="transmembrane region" description="Helical" evidence="7">
    <location>
        <begin position="26"/>
        <end position="50"/>
    </location>
</feature>